<dbReference type="SMART" id="SM00744">
    <property type="entry name" value="RINGv"/>
    <property type="match status" value="1"/>
</dbReference>
<evidence type="ECO:0000313" key="7">
    <source>
        <dbReference type="Proteomes" id="UP000824998"/>
    </source>
</evidence>
<evidence type="ECO:0000256" key="2">
    <source>
        <dbReference type="ARBA" id="ARBA00022771"/>
    </source>
</evidence>
<reference evidence="6" key="1">
    <citation type="journal article" date="2021" name="IMA Fungus">
        <title>Genomic characterization of three marine fungi, including Emericellopsis atlantica sp. nov. with signatures of a generalist lifestyle and marine biomass degradation.</title>
        <authorList>
            <person name="Hagestad O.C."/>
            <person name="Hou L."/>
            <person name="Andersen J.H."/>
            <person name="Hansen E.H."/>
            <person name="Altermark B."/>
            <person name="Li C."/>
            <person name="Kuhnert E."/>
            <person name="Cox R.J."/>
            <person name="Crous P.W."/>
            <person name="Spatafora J.W."/>
            <person name="Lail K."/>
            <person name="Amirebrahimi M."/>
            <person name="Lipzen A."/>
            <person name="Pangilinan J."/>
            <person name="Andreopoulos W."/>
            <person name="Hayes R.D."/>
            <person name="Ng V."/>
            <person name="Grigoriev I.V."/>
            <person name="Jackson S.A."/>
            <person name="Sutton T.D.S."/>
            <person name="Dobson A.D.W."/>
            <person name="Rama T."/>
        </authorList>
    </citation>
    <scope>NUCLEOTIDE SEQUENCE</scope>
    <source>
        <strain evidence="6">TRa018bII</strain>
    </source>
</reference>
<protein>
    <recommendedName>
        <fullName evidence="5">RING-type domain-containing protein</fullName>
    </recommendedName>
</protein>
<accession>A0A9P8C9M3</accession>
<evidence type="ECO:0000256" key="3">
    <source>
        <dbReference type="ARBA" id="ARBA00022833"/>
    </source>
</evidence>
<dbReference type="InterPro" id="IPR011016">
    <property type="entry name" value="Znf_RING-CH"/>
</dbReference>
<feature type="domain" description="RING-type" evidence="5">
    <location>
        <begin position="112"/>
        <end position="156"/>
    </location>
</feature>
<dbReference type="OrthoDB" id="3525935at2759"/>
<dbReference type="Gene3D" id="3.30.40.10">
    <property type="entry name" value="Zinc/RING finger domain, C3HC4 (zinc finger)"/>
    <property type="match status" value="1"/>
</dbReference>
<dbReference type="SMART" id="SM00184">
    <property type="entry name" value="RING"/>
    <property type="match status" value="1"/>
</dbReference>
<dbReference type="PROSITE" id="PS50089">
    <property type="entry name" value="ZF_RING_2"/>
    <property type="match status" value="1"/>
</dbReference>
<dbReference type="CDD" id="cd16448">
    <property type="entry name" value="RING-H2"/>
    <property type="match status" value="1"/>
</dbReference>
<dbReference type="GO" id="GO:0043161">
    <property type="term" value="P:proteasome-mediated ubiquitin-dependent protein catabolic process"/>
    <property type="evidence" value="ECO:0007669"/>
    <property type="project" value="TreeGrafter"/>
</dbReference>
<dbReference type="GO" id="GO:0061630">
    <property type="term" value="F:ubiquitin protein ligase activity"/>
    <property type="evidence" value="ECO:0007669"/>
    <property type="project" value="TreeGrafter"/>
</dbReference>
<evidence type="ECO:0000259" key="5">
    <source>
        <dbReference type="PROSITE" id="PS50089"/>
    </source>
</evidence>
<keyword evidence="3" id="KW-0862">Zinc</keyword>
<proteinExistence type="predicted"/>
<keyword evidence="2 4" id="KW-0863">Zinc-finger</keyword>
<dbReference type="AlphaFoldDB" id="A0A9P8C9M3"/>
<dbReference type="GO" id="GO:0012505">
    <property type="term" value="C:endomembrane system"/>
    <property type="evidence" value="ECO:0007669"/>
    <property type="project" value="TreeGrafter"/>
</dbReference>
<name>A0A9P8C9M3_9HELO</name>
<dbReference type="EMBL" id="MU251368">
    <property type="protein sequence ID" value="KAG9238605.1"/>
    <property type="molecule type" value="Genomic_DNA"/>
</dbReference>
<dbReference type="InterPro" id="IPR013083">
    <property type="entry name" value="Znf_RING/FYVE/PHD"/>
</dbReference>
<keyword evidence="1" id="KW-0479">Metal-binding</keyword>
<keyword evidence="7" id="KW-1185">Reference proteome</keyword>
<dbReference type="SUPFAM" id="SSF57850">
    <property type="entry name" value="RING/U-box"/>
    <property type="match status" value="1"/>
</dbReference>
<dbReference type="PANTHER" id="PTHR22763">
    <property type="entry name" value="RING ZINC FINGER PROTEIN"/>
    <property type="match status" value="1"/>
</dbReference>
<dbReference type="GO" id="GO:0008270">
    <property type="term" value="F:zinc ion binding"/>
    <property type="evidence" value="ECO:0007669"/>
    <property type="project" value="UniProtKB-KW"/>
</dbReference>
<dbReference type="InterPro" id="IPR050731">
    <property type="entry name" value="HRD1_E3_ubiq-ligases"/>
</dbReference>
<evidence type="ECO:0000256" key="1">
    <source>
        <dbReference type="ARBA" id="ARBA00022723"/>
    </source>
</evidence>
<gene>
    <name evidence="6" type="ORF">BJ875DRAFT_450754</name>
</gene>
<evidence type="ECO:0000256" key="4">
    <source>
        <dbReference type="PROSITE-ProRule" id="PRU00175"/>
    </source>
</evidence>
<organism evidence="6 7">
    <name type="scientific">Amylocarpus encephaloides</name>
    <dbReference type="NCBI Taxonomy" id="45428"/>
    <lineage>
        <taxon>Eukaryota</taxon>
        <taxon>Fungi</taxon>
        <taxon>Dikarya</taxon>
        <taxon>Ascomycota</taxon>
        <taxon>Pezizomycotina</taxon>
        <taxon>Leotiomycetes</taxon>
        <taxon>Helotiales</taxon>
        <taxon>Helotiales incertae sedis</taxon>
        <taxon>Amylocarpus</taxon>
    </lineage>
</organism>
<dbReference type="Proteomes" id="UP000824998">
    <property type="component" value="Unassembled WGS sequence"/>
</dbReference>
<comment type="caution">
    <text evidence="6">The sequence shown here is derived from an EMBL/GenBank/DDBJ whole genome shotgun (WGS) entry which is preliminary data.</text>
</comment>
<dbReference type="InterPro" id="IPR001841">
    <property type="entry name" value="Znf_RING"/>
</dbReference>
<dbReference type="PANTHER" id="PTHR22763:SF162">
    <property type="entry name" value="TRANSMEMBRANE E3 UBIQUITIN-PROTEIN LIGASE 1"/>
    <property type="match status" value="1"/>
</dbReference>
<sequence length="199" mass="22283">MIASVVKDWEEFPEIRGTQIELSPDDLHWLENNFASLQLCIKLDNVRKGSELDMLIYIGQTLDFNSTLAACKRRLAGQENHPVRAGTINDGPPLPPLLTPVSSSQIPEDFKCAICRTDIGPEANGIPVKTPCNHFTHHDCISRWVNNFSATCPLCRAAFSTENYTLPEVVEVEIEYQAVPWLRGLMDTYLGLEKVNNTV</sequence>
<dbReference type="Pfam" id="PF13639">
    <property type="entry name" value="zf-RING_2"/>
    <property type="match status" value="1"/>
</dbReference>
<evidence type="ECO:0000313" key="6">
    <source>
        <dbReference type="EMBL" id="KAG9238605.1"/>
    </source>
</evidence>